<keyword evidence="1" id="KW-0472">Membrane</keyword>
<evidence type="ECO:0000313" key="2">
    <source>
        <dbReference type="EMBL" id="HAE46849.1"/>
    </source>
</evidence>
<evidence type="ECO:0000313" key="4">
    <source>
        <dbReference type="Proteomes" id="UP000075787"/>
    </source>
</evidence>
<dbReference type="EMBL" id="LPZR01000121">
    <property type="protein sequence ID" value="KYO53237.1"/>
    <property type="molecule type" value="Genomic_DNA"/>
</dbReference>
<comment type="caution">
    <text evidence="3">The sequence shown here is derived from an EMBL/GenBank/DDBJ whole genome shotgun (WGS) entry which is preliminary data.</text>
</comment>
<evidence type="ECO:0000256" key="1">
    <source>
        <dbReference type="SAM" id="Phobius"/>
    </source>
</evidence>
<dbReference type="OrthoDB" id="7356530at2"/>
<evidence type="ECO:0000313" key="5">
    <source>
        <dbReference type="Proteomes" id="UP000257706"/>
    </source>
</evidence>
<keyword evidence="1" id="KW-1133">Transmembrane helix</keyword>
<feature type="transmembrane region" description="Helical" evidence="1">
    <location>
        <begin position="136"/>
        <end position="156"/>
    </location>
</feature>
<feature type="transmembrane region" description="Helical" evidence="1">
    <location>
        <begin position="12"/>
        <end position="34"/>
    </location>
</feature>
<dbReference type="GeneID" id="97239083"/>
<dbReference type="Proteomes" id="UP000075787">
    <property type="component" value="Unassembled WGS sequence"/>
</dbReference>
<dbReference type="EMBL" id="DMAI01000088">
    <property type="protein sequence ID" value="HAE46849.1"/>
    <property type="molecule type" value="Genomic_DNA"/>
</dbReference>
<proteinExistence type="predicted"/>
<dbReference type="Proteomes" id="UP000257706">
    <property type="component" value="Unassembled WGS sequence"/>
</dbReference>
<dbReference type="AlphaFoldDB" id="A0A162L4H2"/>
<name>A0A162L4H2_9PROT</name>
<reference evidence="2 5" key="2">
    <citation type="journal article" date="2018" name="Nat. Biotechnol.">
        <title>A standardized bacterial taxonomy based on genome phylogeny substantially revises the tree of life.</title>
        <authorList>
            <person name="Parks D.H."/>
            <person name="Chuvochina M."/>
            <person name="Waite D.W."/>
            <person name="Rinke C."/>
            <person name="Skarshewski A."/>
            <person name="Chaumeil P.A."/>
            <person name="Hugenholtz P."/>
        </authorList>
    </citation>
    <scope>NUCLEOTIDE SEQUENCE [LARGE SCALE GENOMIC DNA]</scope>
    <source>
        <strain evidence="2">UBA8739</strain>
    </source>
</reference>
<sequence>MDDVTIARVIHVLAVLHWIGGLWLVTLVLLPAVGRMAGPARRLEVFEAIEGRFSGQARVSVVLAGLSGFWMTWRLDAWWRFAEPGYWWMHAMVVLWAIFAVILLIAEPLVLHAWFHRAAASRPEAVYRLVLRAHRVLAAAAAVTVAGAVAGAHGMLF</sequence>
<accession>A0A162L4H2</accession>
<evidence type="ECO:0000313" key="3">
    <source>
        <dbReference type="EMBL" id="KYO53237.1"/>
    </source>
</evidence>
<feature type="transmembrane region" description="Helical" evidence="1">
    <location>
        <begin position="55"/>
        <end position="73"/>
    </location>
</feature>
<reference evidence="3 4" key="1">
    <citation type="submission" date="2015-12" db="EMBL/GenBank/DDBJ databases">
        <title>Genome sequence of Tistrella mobilis MCCC 1A02139.</title>
        <authorList>
            <person name="Lu L."/>
            <person name="Lai Q."/>
            <person name="Shao Z."/>
            <person name="Qian P."/>
        </authorList>
    </citation>
    <scope>NUCLEOTIDE SEQUENCE [LARGE SCALE GENOMIC DNA]</scope>
    <source>
        <strain evidence="3 4">MCCC 1A02139</strain>
    </source>
</reference>
<feature type="transmembrane region" description="Helical" evidence="1">
    <location>
        <begin position="93"/>
        <end position="115"/>
    </location>
</feature>
<organism evidence="3 4">
    <name type="scientific">Tistrella mobilis</name>
    <dbReference type="NCBI Taxonomy" id="171437"/>
    <lineage>
        <taxon>Bacteria</taxon>
        <taxon>Pseudomonadati</taxon>
        <taxon>Pseudomonadota</taxon>
        <taxon>Alphaproteobacteria</taxon>
        <taxon>Geminicoccales</taxon>
        <taxon>Geminicoccaceae</taxon>
        <taxon>Tistrella</taxon>
    </lineage>
</organism>
<protein>
    <recommendedName>
        <fullName evidence="6">Copper resistance protein D domain-containing protein</fullName>
    </recommendedName>
</protein>
<evidence type="ECO:0008006" key="6">
    <source>
        <dbReference type="Google" id="ProtNLM"/>
    </source>
</evidence>
<keyword evidence="1" id="KW-0812">Transmembrane</keyword>
<gene>
    <name evidence="3" type="ORF">AUP44_26960</name>
    <name evidence="2" type="ORF">DCK97_05460</name>
</gene>
<dbReference type="RefSeq" id="WP_062763719.1">
    <property type="nucleotide sequence ID" value="NZ_CP121042.1"/>
</dbReference>